<dbReference type="Proteomes" id="UP000663859">
    <property type="component" value="Unassembled WGS sequence"/>
</dbReference>
<comment type="caution">
    <text evidence="1">The sequence shown here is derived from an EMBL/GenBank/DDBJ whole genome shotgun (WGS) entry which is preliminary data.</text>
</comment>
<dbReference type="EMBL" id="CAJNOB010000070">
    <property type="protein sequence ID" value="CAF0705026.1"/>
    <property type="molecule type" value="Genomic_DNA"/>
</dbReference>
<reference evidence="1" key="1">
    <citation type="submission" date="2021-02" db="EMBL/GenBank/DDBJ databases">
        <authorList>
            <person name="Cremers G."/>
            <person name="Picone N."/>
        </authorList>
    </citation>
    <scope>NUCLEOTIDE SEQUENCE</scope>
    <source>
        <strain evidence="1">PQ17</strain>
    </source>
</reference>
<gene>
    <name evidence="1" type="ORF">MPNT_80073</name>
</gene>
<accession>A0A8J2BWL9</accession>
<evidence type="ECO:0000313" key="2">
    <source>
        <dbReference type="Proteomes" id="UP000663859"/>
    </source>
</evidence>
<keyword evidence="2" id="KW-1185">Reference proteome</keyword>
<evidence type="ECO:0000313" key="1">
    <source>
        <dbReference type="EMBL" id="CAF0705026.1"/>
    </source>
</evidence>
<proteinExistence type="predicted"/>
<dbReference type="RefSeq" id="WP_174582598.1">
    <property type="nucleotide sequence ID" value="NZ_CAJNOB010000070.1"/>
</dbReference>
<sequence length="297" mass="32459">MLASAEAQPIFLVTRLPARGVSIDTNEDYLALAETDRFCNLVDLRRIGWNLHGKRGERAKAIFTDGCKEIVRACAESGELLLIERLNLRKRELKLESADPVGVGSLSLPTPRRSRCSSRHLAVGVEVIEVDPAYTSTIGAVNQARRHGMGFHHRAASCPRSERDGSLPTPVGARGSRAYAQWQWWPLSPYSQAIGRRMDGRFYGGSSAETQSSVARDGRRWVACCVSVLEKAGLGATWGSASGMAAGESAAALFGRRAERASQVEVGSQWFGERLGTRTIRGNPTKPVSFFPKRCDR</sequence>
<name>A0A8J2BWL9_9BACT</name>
<protein>
    <submittedName>
        <fullName evidence="1">Uncharacterized protein</fullName>
    </submittedName>
</protein>
<dbReference type="AlphaFoldDB" id="A0A8J2BWL9"/>
<organism evidence="1 2">
    <name type="scientific">Candidatus Methylacidithermus pantelleriae</name>
    <dbReference type="NCBI Taxonomy" id="2744239"/>
    <lineage>
        <taxon>Bacteria</taxon>
        <taxon>Pseudomonadati</taxon>
        <taxon>Verrucomicrobiota</taxon>
        <taxon>Methylacidiphilae</taxon>
        <taxon>Methylacidiphilales</taxon>
        <taxon>Methylacidiphilaceae</taxon>
        <taxon>Candidatus Methylacidithermus</taxon>
    </lineage>
</organism>